<name>A0ACC1IVS5_9FUNG</name>
<sequence length="254" mass="27181">MIDRAAVTNGIKRKYGASLRTPWLDQCAQHVELELRQTSDVEGRANTVPLHVEAQIRLVLEQLLHSEIGISCFPSLAPSDQAAGVAQLPASAPGIFLQIQEIMDVGVSKHALWEAVKEKDDFELRGIRPSYMAPATDDDEGAATVSASATQTSAVQAQGPSGDAEREPKIPRGMLKLTLTDGKSRVSAIEMQPIPQLSAELPIGTKVLVAVGQPVEPTTGALCLMAGSIRVLGGAPAQYAQYTLRARLERLLDK</sequence>
<protein>
    <submittedName>
        <fullName evidence="1">Uncharacterized protein</fullName>
    </submittedName>
</protein>
<evidence type="ECO:0000313" key="2">
    <source>
        <dbReference type="Proteomes" id="UP001150581"/>
    </source>
</evidence>
<proteinExistence type="predicted"/>
<accession>A0ACC1IVS5</accession>
<reference evidence="1" key="1">
    <citation type="submission" date="2022-07" db="EMBL/GenBank/DDBJ databases">
        <title>Phylogenomic reconstructions and comparative analyses of Kickxellomycotina fungi.</title>
        <authorList>
            <person name="Reynolds N.K."/>
            <person name="Stajich J.E."/>
            <person name="Barry K."/>
            <person name="Grigoriev I.V."/>
            <person name="Crous P."/>
            <person name="Smith M.E."/>
        </authorList>
    </citation>
    <scope>NUCLEOTIDE SEQUENCE</scope>
    <source>
        <strain evidence="1">Benny 63K</strain>
    </source>
</reference>
<comment type="caution">
    <text evidence="1">The sequence shown here is derived from an EMBL/GenBank/DDBJ whole genome shotgun (WGS) entry which is preliminary data.</text>
</comment>
<keyword evidence="2" id="KW-1185">Reference proteome</keyword>
<dbReference type="EMBL" id="JANBPG010000018">
    <property type="protein sequence ID" value="KAJ1901735.1"/>
    <property type="molecule type" value="Genomic_DNA"/>
</dbReference>
<evidence type="ECO:0000313" key="1">
    <source>
        <dbReference type="EMBL" id="KAJ1901735.1"/>
    </source>
</evidence>
<dbReference type="Proteomes" id="UP001150581">
    <property type="component" value="Unassembled WGS sequence"/>
</dbReference>
<organism evidence="1 2">
    <name type="scientific">Kickxella alabastrina</name>
    <dbReference type="NCBI Taxonomy" id="61397"/>
    <lineage>
        <taxon>Eukaryota</taxon>
        <taxon>Fungi</taxon>
        <taxon>Fungi incertae sedis</taxon>
        <taxon>Zoopagomycota</taxon>
        <taxon>Kickxellomycotina</taxon>
        <taxon>Kickxellomycetes</taxon>
        <taxon>Kickxellales</taxon>
        <taxon>Kickxellaceae</taxon>
        <taxon>Kickxella</taxon>
    </lineage>
</organism>
<gene>
    <name evidence="1" type="ORF">LPJ66_000584</name>
</gene>